<dbReference type="GO" id="GO:0052816">
    <property type="term" value="F:long-chain fatty acyl-CoA hydrolase activity"/>
    <property type="evidence" value="ECO:0007669"/>
    <property type="project" value="TreeGrafter"/>
</dbReference>
<keyword evidence="4" id="KW-1185">Reference proteome</keyword>
<dbReference type="InterPro" id="IPR002110">
    <property type="entry name" value="Ankyrin_rpt"/>
</dbReference>
<keyword evidence="1" id="KW-0378">Hydrolase</keyword>
<dbReference type="PROSITE" id="PS50297">
    <property type="entry name" value="ANK_REP_REGION"/>
    <property type="match status" value="2"/>
</dbReference>
<dbReference type="SMART" id="SM00248">
    <property type="entry name" value="ANK"/>
    <property type="match status" value="2"/>
</dbReference>
<organism evidence="5">
    <name type="scientific">Soboliphyme baturini</name>
    <dbReference type="NCBI Taxonomy" id="241478"/>
    <lineage>
        <taxon>Eukaryota</taxon>
        <taxon>Metazoa</taxon>
        <taxon>Ecdysozoa</taxon>
        <taxon>Nematoda</taxon>
        <taxon>Enoplea</taxon>
        <taxon>Dorylaimia</taxon>
        <taxon>Dioctophymatida</taxon>
        <taxon>Dioctophymatoidea</taxon>
        <taxon>Soboliphymatidae</taxon>
        <taxon>Soboliphyme</taxon>
    </lineage>
</organism>
<dbReference type="PROSITE" id="PS50088">
    <property type="entry name" value="ANK_REPEAT"/>
    <property type="match status" value="2"/>
</dbReference>
<accession>A0A183J3Z9</accession>
<evidence type="ECO:0000313" key="4">
    <source>
        <dbReference type="Proteomes" id="UP000270296"/>
    </source>
</evidence>
<feature type="repeat" description="ANK" evidence="2">
    <location>
        <begin position="5"/>
        <end position="37"/>
    </location>
</feature>
<evidence type="ECO:0000256" key="1">
    <source>
        <dbReference type="ARBA" id="ARBA00022801"/>
    </source>
</evidence>
<feature type="repeat" description="ANK" evidence="2">
    <location>
        <begin position="38"/>
        <end position="70"/>
    </location>
</feature>
<dbReference type="PANTHER" id="PTHR24139:SF34">
    <property type="entry name" value="85_88 KDA CALCIUM-INDEPENDENT PHOSPHOLIPASE A2"/>
    <property type="match status" value="1"/>
</dbReference>
<keyword evidence="2" id="KW-0040">ANK repeat</keyword>
<proteinExistence type="predicted"/>
<sequence>MRNKAGQTALHLHTFAGNIGCVVTLLSYGADIDAQDLNGNTCLHLAVSRTNIDIAKALLVFGANVNILNKSGHSARHLAAKLDGRGKYVLYLIILCQQFLFLLKKSY</sequence>
<gene>
    <name evidence="3" type="ORF">SBAD_LOCUS10597</name>
</gene>
<protein>
    <submittedName>
        <fullName evidence="5">ANK_REP_REGION domain-containing protein</fullName>
    </submittedName>
</protein>
<dbReference type="PANTHER" id="PTHR24139">
    <property type="entry name" value="CALCIUM-INDEPENDENT PHOSPHOLIPASE A2"/>
    <property type="match status" value="1"/>
</dbReference>
<dbReference type="Pfam" id="PF12796">
    <property type="entry name" value="Ank_2"/>
    <property type="match status" value="1"/>
</dbReference>
<dbReference type="InterPro" id="IPR036770">
    <property type="entry name" value="Ankyrin_rpt-contain_sf"/>
</dbReference>
<evidence type="ECO:0000256" key="2">
    <source>
        <dbReference type="PROSITE-ProRule" id="PRU00023"/>
    </source>
</evidence>
<dbReference type="OrthoDB" id="10021675at2759"/>
<dbReference type="EMBL" id="UZAM01014305">
    <property type="protein sequence ID" value="VDP33146.1"/>
    <property type="molecule type" value="Genomic_DNA"/>
</dbReference>
<evidence type="ECO:0000313" key="3">
    <source>
        <dbReference type="EMBL" id="VDP33146.1"/>
    </source>
</evidence>
<dbReference type="WBParaSite" id="SBAD_0001096701-mRNA-1">
    <property type="protein sequence ID" value="SBAD_0001096701-mRNA-1"/>
    <property type="gene ID" value="SBAD_0001096701"/>
</dbReference>
<dbReference type="GO" id="GO:0005739">
    <property type="term" value="C:mitochondrion"/>
    <property type="evidence" value="ECO:0007669"/>
    <property type="project" value="TreeGrafter"/>
</dbReference>
<dbReference type="Gene3D" id="1.25.40.20">
    <property type="entry name" value="Ankyrin repeat-containing domain"/>
    <property type="match status" value="2"/>
</dbReference>
<dbReference type="SUPFAM" id="SSF48403">
    <property type="entry name" value="Ankyrin repeat"/>
    <property type="match status" value="1"/>
</dbReference>
<name>A0A183J3Z9_9BILA</name>
<dbReference type="AlphaFoldDB" id="A0A183J3Z9"/>
<dbReference type="GO" id="GO:2000304">
    <property type="term" value="P:positive regulation of ceramide biosynthetic process"/>
    <property type="evidence" value="ECO:0007669"/>
    <property type="project" value="TreeGrafter"/>
</dbReference>
<dbReference type="InterPro" id="IPR047148">
    <property type="entry name" value="PLPL9"/>
</dbReference>
<reference evidence="5" key="1">
    <citation type="submission" date="2016-06" db="UniProtKB">
        <authorList>
            <consortium name="WormBaseParasite"/>
        </authorList>
    </citation>
    <scope>IDENTIFICATION</scope>
</reference>
<evidence type="ECO:0000313" key="5">
    <source>
        <dbReference type="WBParaSite" id="SBAD_0001096701-mRNA-1"/>
    </source>
</evidence>
<reference evidence="3 4" key="2">
    <citation type="submission" date="2018-11" db="EMBL/GenBank/DDBJ databases">
        <authorList>
            <consortium name="Pathogen Informatics"/>
        </authorList>
    </citation>
    <scope>NUCLEOTIDE SEQUENCE [LARGE SCALE GENOMIC DNA]</scope>
</reference>
<dbReference type="Proteomes" id="UP000270296">
    <property type="component" value="Unassembled WGS sequence"/>
</dbReference>
<dbReference type="GO" id="GO:0047499">
    <property type="term" value="F:calcium-independent phospholipase A2 activity"/>
    <property type="evidence" value="ECO:0007669"/>
    <property type="project" value="InterPro"/>
</dbReference>